<comment type="catalytic activity">
    <reaction evidence="3">
        <text>1,2,3-tri-(9Z-octadecenoyl)-glycerol(in) = 1,2,3-tri-(9Z-octadecenoyl)-glycerol(out)</text>
        <dbReference type="Rhea" id="RHEA:43352"/>
        <dbReference type="ChEBI" id="CHEBI:53753"/>
    </reaction>
</comment>
<evidence type="ECO:0000313" key="20">
    <source>
        <dbReference type="Proteomes" id="UP000694569"/>
    </source>
</evidence>
<keyword evidence="11" id="KW-1207">Sterol metabolism</keyword>
<dbReference type="Ensembl" id="ENSLLET00000032655.1">
    <property type="protein sequence ID" value="ENSLLEP00000031445.1"/>
    <property type="gene ID" value="ENSLLEG00000019915.1"/>
</dbReference>
<protein>
    <recommendedName>
        <fullName evidence="5 15">Cholesteryl ester transfer protein</fullName>
    </recommendedName>
</protein>
<comment type="catalytic activity">
    <reaction evidence="1">
        <text>cholesteryl (9Z-octadecenoate)(in) = cholesteryl (9Z-octadecenoate)(out)</text>
        <dbReference type="Rhea" id="RHEA:43348"/>
        <dbReference type="ChEBI" id="CHEBI:46898"/>
    </reaction>
</comment>
<keyword evidence="13 15" id="KW-0753">Steroid metabolism</keyword>
<keyword evidence="9 15" id="KW-0445">Lipid transport</keyword>
<dbReference type="InterPro" id="IPR017942">
    <property type="entry name" value="Lipid-bd_serum_glycop_N"/>
</dbReference>
<sequence>MWLLIAIVACLVRVSSSCEFDPSSPLETGIVCRLTKPAALVLNEQTTQVIRAAFRHASIPDINGEKSVRFLGKVTYGLANIQISNLTIDSSEVDLIEDDVINIVIRNVSVSLKGTLNYGYGAWFVNVEQSIDFEIYSSTDLVINNKLTCMNNRAAADTSDCYLTFHKFVLHLHGNKEPGWINQLFTDFISFTVKLVLKSQICKEINYVANLLASFIQDRAEDFLRDRDIGVHIDITAFPVTKANYLETHHKGSLAYKNISVPYNSSMYSPSLLTQNRMLYFWFSDHVLNSLGLASFLDNRLVLLLTGHELQEILKDENESHQEILQQIFQDSSNSSTAKVWSLAPPTISVTPRGTCVTSAIAVQLPKIYFETDVIVTVQAFYENKTLRLHVQESRVQIKNVVSSLQISQEEDQKDDTIQEFLTKAVTHYGIPEVIRRLELALTSLMDSKGLYLFELTNPEVVPHEGYLIVQMDFAFPHHLLIDFLKKSM</sequence>
<organism evidence="19 20">
    <name type="scientific">Leptobrachium leishanense</name>
    <name type="common">Leishan spiny toad</name>
    <dbReference type="NCBI Taxonomy" id="445787"/>
    <lineage>
        <taxon>Eukaryota</taxon>
        <taxon>Metazoa</taxon>
        <taxon>Chordata</taxon>
        <taxon>Craniata</taxon>
        <taxon>Vertebrata</taxon>
        <taxon>Euteleostomi</taxon>
        <taxon>Amphibia</taxon>
        <taxon>Batrachia</taxon>
        <taxon>Anura</taxon>
        <taxon>Pelobatoidea</taxon>
        <taxon>Megophryidae</taxon>
        <taxon>Leptobrachium</taxon>
    </lineage>
</organism>
<dbReference type="Pfam" id="PF02886">
    <property type="entry name" value="LBP_BPI_CETP_C"/>
    <property type="match status" value="1"/>
</dbReference>
<evidence type="ECO:0000256" key="14">
    <source>
        <dbReference type="ARBA" id="ARBA00045611"/>
    </source>
</evidence>
<keyword evidence="20" id="KW-1185">Reference proteome</keyword>
<evidence type="ECO:0000256" key="5">
    <source>
        <dbReference type="ARBA" id="ARBA00022354"/>
    </source>
</evidence>
<keyword evidence="12" id="KW-0325">Glycoprotein</keyword>
<keyword evidence="8 15" id="KW-0153">Cholesterol metabolism</keyword>
<keyword evidence="15" id="KW-0732">Signal</keyword>
<comment type="similarity">
    <text evidence="4 15">Belongs to the BPI/LBP/Plunc superfamily. BPI/LBP family.</text>
</comment>
<dbReference type="Proteomes" id="UP000694569">
    <property type="component" value="Unplaced"/>
</dbReference>
<evidence type="ECO:0000259" key="18">
    <source>
        <dbReference type="SMART" id="SM00329"/>
    </source>
</evidence>
<proteinExistence type="inferred from homology"/>
<name>A0A8C5Q2S4_9ANUR</name>
<dbReference type="GO" id="GO:0017129">
    <property type="term" value="F:triglyceride binding"/>
    <property type="evidence" value="ECO:0007669"/>
    <property type="project" value="TreeGrafter"/>
</dbReference>
<feature type="domain" description="Lipid-binding serum glycoprotein N-terminal" evidence="17">
    <location>
        <begin position="33"/>
        <end position="259"/>
    </location>
</feature>
<dbReference type="Pfam" id="PF01273">
    <property type="entry name" value="LBP_BPI_CETP"/>
    <property type="match status" value="1"/>
</dbReference>
<dbReference type="AlphaFoldDB" id="A0A8C5Q2S4"/>
<dbReference type="GO" id="GO:0042632">
    <property type="term" value="P:cholesterol homeostasis"/>
    <property type="evidence" value="ECO:0007669"/>
    <property type="project" value="TreeGrafter"/>
</dbReference>
<feature type="domain" description="Lipid-binding serum glycoprotein C-terminal" evidence="18">
    <location>
        <begin position="273"/>
        <end position="472"/>
    </location>
</feature>
<evidence type="ECO:0000256" key="3">
    <source>
        <dbReference type="ARBA" id="ARBA00001417"/>
    </source>
</evidence>
<dbReference type="PIRSF" id="PIRSF037185">
    <property type="entry name" value="Cholesteryl_ester_transf"/>
    <property type="match status" value="1"/>
</dbReference>
<dbReference type="GO" id="GO:0034197">
    <property type="term" value="P:triglyceride transport"/>
    <property type="evidence" value="ECO:0007669"/>
    <property type="project" value="UniProtKB-UniRule"/>
</dbReference>
<evidence type="ECO:0000256" key="12">
    <source>
        <dbReference type="ARBA" id="ARBA00023180"/>
    </source>
</evidence>
<evidence type="ECO:0000259" key="17">
    <source>
        <dbReference type="SMART" id="SM00328"/>
    </source>
</evidence>
<evidence type="ECO:0000256" key="7">
    <source>
        <dbReference type="ARBA" id="ARBA00022525"/>
    </source>
</evidence>
<feature type="chain" id="PRO_5034362406" description="Cholesteryl ester transfer protein" evidence="15">
    <location>
        <begin position="18"/>
        <end position="489"/>
    </location>
</feature>
<comment type="function">
    <text evidence="14">Involved in the transfer of neutral lipids, including cholesteryl ester and triglyceride, among lipoprotein particles. Allows the net movement of cholesteryl ester from high density lipoproteins/HDL to triglyceride-rich very low density lipoproteins/VLDL, and the equimolar transport of triglyceride from VLDL to HDL. Regulates the reverse cholesterol transport, by which excess cholesterol is removed from peripheral tissues and returned to the liver for elimination.</text>
</comment>
<dbReference type="GO" id="GO:0034374">
    <property type="term" value="P:low-density lipoprotein particle remodeling"/>
    <property type="evidence" value="ECO:0007669"/>
    <property type="project" value="TreeGrafter"/>
</dbReference>
<evidence type="ECO:0000256" key="10">
    <source>
        <dbReference type="ARBA" id="ARBA00023098"/>
    </source>
</evidence>
<dbReference type="InterPro" id="IPR017130">
    <property type="entry name" value="Cholesteryl_ester_transfer"/>
</dbReference>
<dbReference type="SMART" id="SM00328">
    <property type="entry name" value="BPI1"/>
    <property type="match status" value="1"/>
</dbReference>
<dbReference type="Gene3D" id="3.15.10.10">
    <property type="entry name" value="Bactericidal permeability-increasing protein, domain 1"/>
    <property type="match status" value="1"/>
</dbReference>
<gene>
    <name evidence="19" type="primary">CETP</name>
</gene>
<dbReference type="GO" id="GO:0046470">
    <property type="term" value="P:phosphatidylcholine metabolic process"/>
    <property type="evidence" value="ECO:0007669"/>
    <property type="project" value="TreeGrafter"/>
</dbReference>
<evidence type="ECO:0000256" key="13">
    <source>
        <dbReference type="ARBA" id="ARBA00023221"/>
    </source>
</evidence>
<dbReference type="GO" id="GO:0006641">
    <property type="term" value="P:triglyceride metabolic process"/>
    <property type="evidence" value="ECO:0007669"/>
    <property type="project" value="TreeGrafter"/>
</dbReference>
<dbReference type="SUPFAM" id="SSF55394">
    <property type="entry name" value="Bactericidal permeability-increasing protein, BPI"/>
    <property type="match status" value="2"/>
</dbReference>
<evidence type="ECO:0000256" key="15">
    <source>
        <dbReference type="PIRNR" id="PIRNR037185"/>
    </source>
</evidence>
<dbReference type="InterPro" id="IPR017943">
    <property type="entry name" value="Bactericidal_perm-incr_a/b_dom"/>
</dbReference>
<keyword evidence="6 15" id="KW-0813">Transport</keyword>
<dbReference type="InterPro" id="IPR001124">
    <property type="entry name" value="Lipid-bd_serum_glycop_C"/>
</dbReference>
<dbReference type="GO" id="GO:0043691">
    <property type="term" value="P:reverse cholesterol transport"/>
    <property type="evidence" value="ECO:0007669"/>
    <property type="project" value="InterPro"/>
</dbReference>
<evidence type="ECO:0000256" key="16">
    <source>
        <dbReference type="PIRSR" id="PIRSR037185-50"/>
    </source>
</evidence>
<reference evidence="19" key="1">
    <citation type="submission" date="2025-08" db="UniProtKB">
        <authorList>
            <consortium name="Ensembl"/>
        </authorList>
    </citation>
    <scope>IDENTIFICATION</scope>
</reference>
<dbReference type="Gene3D" id="3.15.20.10">
    <property type="entry name" value="Bactericidal permeability-increasing protein, domain 2"/>
    <property type="match status" value="1"/>
</dbReference>
<comment type="catalytic activity">
    <reaction evidence="2">
        <text>cholesteryl (9Z,12Z)-octadecadienoate(in) = cholesteryl (9Z,12Z)-octadecadienoate(out)</text>
        <dbReference type="Rhea" id="RHEA:43356"/>
        <dbReference type="ChEBI" id="CHEBI:41509"/>
    </reaction>
</comment>
<evidence type="ECO:0000256" key="2">
    <source>
        <dbReference type="ARBA" id="ARBA00001140"/>
    </source>
</evidence>
<evidence type="ECO:0000256" key="11">
    <source>
        <dbReference type="ARBA" id="ARBA00023166"/>
    </source>
</evidence>
<feature type="disulfide bond" evidence="16">
    <location>
        <begin position="161"/>
        <end position="202"/>
    </location>
</feature>
<evidence type="ECO:0000313" key="19">
    <source>
        <dbReference type="Ensembl" id="ENSLLEP00000031445.1"/>
    </source>
</evidence>
<evidence type="ECO:0000256" key="1">
    <source>
        <dbReference type="ARBA" id="ARBA00000222"/>
    </source>
</evidence>
<evidence type="ECO:0000256" key="9">
    <source>
        <dbReference type="ARBA" id="ARBA00023055"/>
    </source>
</evidence>
<accession>A0A8C5Q2S4</accession>
<dbReference type="GO" id="GO:0015485">
    <property type="term" value="F:cholesterol binding"/>
    <property type="evidence" value="ECO:0007669"/>
    <property type="project" value="TreeGrafter"/>
</dbReference>
<comment type="subcellular location">
    <subcellularLocation>
        <location evidence="15">Secreted</location>
    </subcellularLocation>
    <text evidence="15">Secreted in plasma.</text>
</comment>
<dbReference type="GO" id="GO:0031210">
    <property type="term" value="F:phosphatidylcholine binding"/>
    <property type="evidence" value="ECO:0007669"/>
    <property type="project" value="TreeGrafter"/>
</dbReference>
<dbReference type="GO" id="GO:0008203">
    <property type="term" value="P:cholesterol metabolic process"/>
    <property type="evidence" value="ECO:0007669"/>
    <property type="project" value="UniProtKB-UniRule"/>
</dbReference>
<reference evidence="19" key="2">
    <citation type="submission" date="2025-09" db="UniProtKB">
        <authorList>
            <consortium name="Ensembl"/>
        </authorList>
    </citation>
    <scope>IDENTIFICATION</scope>
</reference>
<keyword evidence="16" id="KW-1015">Disulfide bond</keyword>
<keyword evidence="7 15" id="KW-0964">Secreted</keyword>
<dbReference type="GO" id="GO:0034372">
    <property type="term" value="P:very-low-density lipoprotein particle remodeling"/>
    <property type="evidence" value="ECO:0007669"/>
    <property type="project" value="UniProtKB-UniRule"/>
</dbReference>
<dbReference type="GeneTree" id="ENSGT01100000263546"/>
<dbReference type="GO" id="GO:0055091">
    <property type="term" value="P:phospholipid homeostasis"/>
    <property type="evidence" value="ECO:0007669"/>
    <property type="project" value="TreeGrafter"/>
</dbReference>
<evidence type="ECO:0000256" key="8">
    <source>
        <dbReference type="ARBA" id="ARBA00022548"/>
    </source>
</evidence>
<evidence type="ECO:0000256" key="4">
    <source>
        <dbReference type="ARBA" id="ARBA00007292"/>
    </source>
</evidence>
<dbReference type="GO" id="GO:0120020">
    <property type="term" value="F:cholesterol transfer activity"/>
    <property type="evidence" value="ECO:0007669"/>
    <property type="project" value="InterPro"/>
</dbReference>
<keyword evidence="10 15" id="KW-0443">Lipid metabolism</keyword>
<dbReference type="PANTHER" id="PTHR47616">
    <property type="entry name" value="CHOLESTERYL ESTER TRANSFER PROTEIN"/>
    <property type="match status" value="1"/>
</dbReference>
<dbReference type="SMART" id="SM00329">
    <property type="entry name" value="BPI2"/>
    <property type="match status" value="1"/>
</dbReference>
<dbReference type="PANTHER" id="PTHR47616:SF1">
    <property type="entry name" value="CHOLESTERYL ESTER TRANSFER PROTEIN"/>
    <property type="match status" value="1"/>
</dbReference>
<dbReference type="GO" id="GO:0034375">
    <property type="term" value="P:high-density lipoprotein particle remodeling"/>
    <property type="evidence" value="ECO:0007669"/>
    <property type="project" value="UniProtKB-UniRule"/>
</dbReference>
<evidence type="ECO:0000256" key="6">
    <source>
        <dbReference type="ARBA" id="ARBA00022448"/>
    </source>
</evidence>
<dbReference type="OrthoDB" id="9940758at2759"/>
<dbReference type="GO" id="GO:0034364">
    <property type="term" value="C:high-density lipoprotein particle"/>
    <property type="evidence" value="ECO:0007669"/>
    <property type="project" value="UniProtKB-UniRule"/>
</dbReference>
<feature type="signal peptide" evidence="15">
    <location>
        <begin position="1"/>
        <end position="17"/>
    </location>
</feature>
<dbReference type="GO" id="GO:0070328">
    <property type="term" value="P:triglyceride homeostasis"/>
    <property type="evidence" value="ECO:0007669"/>
    <property type="project" value="TreeGrafter"/>
</dbReference>
<dbReference type="GO" id="GO:0005548">
    <property type="term" value="F:phospholipid transporter activity"/>
    <property type="evidence" value="ECO:0007669"/>
    <property type="project" value="TreeGrafter"/>
</dbReference>